<comment type="caution">
    <text evidence="2">The sequence shown here is derived from an EMBL/GenBank/DDBJ whole genome shotgun (WGS) entry which is preliminary data.</text>
</comment>
<keyword evidence="1" id="KW-0732">Signal</keyword>
<protein>
    <recommendedName>
        <fullName evidence="4">Secreted protein</fullName>
    </recommendedName>
</protein>
<feature type="signal peptide" evidence="1">
    <location>
        <begin position="1"/>
        <end position="21"/>
    </location>
</feature>
<gene>
    <name evidence="2" type="ORF">SAMN06265222_1284</name>
</gene>
<evidence type="ECO:0000313" key="3">
    <source>
        <dbReference type="Proteomes" id="UP001158067"/>
    </source>
</evidence>
<keyword evidence="3" id="KW-1185">Reference proteome</keyword>
<dbReference type="RefSeq" id="WP_283435557.1">
    <property type="nucleotide sequence ID" value="NZ_FXUG01000028.1"/>
</dbReference>
<reference evidence="2 3" key="1">
    <citation type="submission" date="2017-05" db="EMBL/GenBank/DDBJ databases">
        <authorList>
            <person name="Varghese N."/>
            <person name="Submissions S."/>
        </authorList>
    </citation>
    <scope>NUCLEOTIDE SEQUENCE [LARGE SCALE GENOMIC DNA]</scope>
    <source>
        <strain evidence="2 3">DSM 25457</strain>
    </source>
</reference>
<dbReference type="Proteomes" id="UP001158067">
    <property type="component" value="Unassembled WGS sequence"/>
</dbReference>
<evidence type="ECO:0008006" key="4">
    <source>
        <dbReference type="Google" id="ProtNLM"/>
    </source>
</evidence>
<feature type="chain" id="PRO_5046092433" description="Secreted protein" evidence="1">
    <location>
        <begin position="22"/>
        <end position="70"/>
    </location>
</feature>
<evidence type="ECO:0000313" key="2">
    <source>
        <dbReference type="EMBL" id="SMP78829.1"/>
    </source>
</evidence>
<name>A0ABY1QS33_9BACT</name>
<accession>A0ABY1QS33</accession>
<evidence type="ECO:0000256" key="1">
    <source>
        <dbReference type="SAM" id="SignalP"/>
    </source>
</evidence>
<proteinExistence type="predicted"/>
<organism evidence="2 3">
    <name type="scientific">Neorhodopirellula lusitana</name>
    <dbReference type="NCBI Taxonomy" id="445327"/>
    <lineage>
        <taxon>Bacteria</taxon>
        <taxon>Pseudomonadati</taxon>
        <taxon>Planctomycetota</taxon>
        <taxon>Planctomycetia</taxon>
        <taxon>Pirellulales</taxon>
        <taxon>Pirellulaceae</taxon>
        <taxon>Neorhodopirellula</taxon>
    </lineage>
</organism>
<sequence length="70" mass="7832">MNYSCLTLLLFLLLFSSGCGEKTNNVIVPDPSTELSSDEMEAMMRRQAEVPDDSEMQIQQAMRAERMGGN</sequence>
<dbReference type="EMBL" id="FXUG01000028">
    <property type="protein sequence ID" value="SMP78829.1"/>
    <property type="molecule type" value="Genomic_DNA"/>
</dbReference>